<reference evidence="2 3" key="1">
    <citation type="submission" date="2023-03" db="EMBL/GenBank/DDBJ databases">
        <authorList>
            <person name="Mo P."/>
        </authorList>
    </citation>
    <scope>NUCLEOTIDE SEQUENCE [LARGE SCALE GENOMIC DNA]</scope>
    <source>
        <strain evidence="2 3">HUAS 5</strain>
    </source>
</reference>
<protein>
    <submittedName>
        <fullName evidence="2">Transglutaminase domain-containing protein</fullName>
    </submittedName>
</protein>
<dbReference type="InterPro" id="IPR038765">
    <property type="entry name" value="Papain-like_cys_pep_sf"/>
</dbReference>
<dbReference type="Proteomes" id="UP001216440">
    <property type="component" value="Chromosome"/>
</dbReference>
<proteinExistence type="predicted"/>
<dbReference type="Pfam" id="PF01841">
    <property type="entry name" value="Transglut_core"/>
    <property type="match status" value="1"/>
</dbReference>
<organism evidence="2 3">
    <name type="scientific">Streptomyces cathayae</name>
    <dbReference type="NCBI Taxonomy" id="3031124"/>
    <lineage>
        <taxon>Bacteria</taxon>
        <taxon>Bacillati</taxon>
        <taxon>Actinomycetota</taxon>
        <taxon>Actinomycetes</taxon>
        <taxon>Kitasatosporales</taxon>
        <taxon>Streptomycetaceae</taxon>
        <taxon>Streptomyces</taxon>
    </lineage>
</organism>
<dbReference type="RefSeq" id="WP_279334105.1">
    <property type="nucleotide sequence ID" value="NZ_CP121682.1"/>
</dbReference>
<gene>
    <name evidence="2" type="ORF">PYS65_12920</name>
</gene>
<dbReference type="SUPFAM" id="SSF54001">
    <property type="entry name" value="Cysteine proteinases"/>
    <property type="match status" value="1"/>
</dbReference>
<dbReference type="SMART" id="SM00460">
    <property type="entry name" value="TGc"/>
    <property type="match status" value="1"/>
</dbReference>
<evidence type="ECO:0000313" key="2">
    <source>
        <dbReference type="EMBL" id="WGD40986.1"/>
    </source>
</evidence>
<name>A0ABY8K256_9ACTN</name>
<keyword evidence="3" id="KW-1185">Reference proteome</keyword>
<evidence type="ECO:0000313" key="3">
    <source>
        <dbReference type="Proteomes" id="UP001216440"/>
    </source>
</evidence>
<evidence type="ECO:0000259" key="1">
    <source>
        <dbReference type="SMART" id="SM00460"/>
    </source>
</evidence>
<accession>A0ABY8K256</accession>
<feature type="domain" description="Transglutaminase-like" evidence="1">
    <location>
        <begin position="194"/>
        <end position="254"/>
    </location>
</feature>
<dbReference type="InterPro" id="IPR002931">
    <property type="entry name" value="Transglutaminase-like"/>
</dbReference>
<dbReference type="EMBL" id="CP121682">
    <property type="protein sequence ID" value="WGD40986.1"/>
    <property type="molecule type" value="Genomic_DNA"/>
</dbReference>
<sequence>MVTSVGGATREAPTPAPLDDLVRRLRQVPDRHRRFAVTAAGVRRLYRIRPELLGELIGAGLPYIGEGADRLYDGYDLGNAALHLGLVSVQSRSMRSWAKALQSAAAHDPRYRIEVVSSCPVPGHPGPCPYSVLLPDGTRLVEGPAADARLAAFEVSPFSGWPALPGAVRELLREVDGIGFFLLPEAVRWDPEFMWRTRMADCGGAAAWLVAEGARRGLAVRFSFGLLVARPYSTPHCWAEFLVDGVWVPVDPLLVRALNQWGGLDAGAFPPDGRPGALFHRLTDRFTKVVSHGGIWAHTSLPTEPAG</sequence>